<gene>
    <name evidence="2" type="ORF">BU26DRAFT_513282</name>
</gene>
<proteinExistence type="predicted"/>
<sequence length="449" mass="46234">MKLPNLLALPPTILLFCAAPLAAEPQLAHNLPKHMKYFPEEETHVKRSLGVREKLERGEKPIGVKKMSIDEGEMFFLDSWIFASDMQESEEPVNITAQALSPLRPHSEKGLFDSLLRFRARDALLKRGFRCPEGTNDCSSIGAPNSCCGTDQNCISIEDTGYGTVGCCPKGQTCAGTITCDTENGYTDCPDSLNGGCCLPGYSCQDVGCVIAGTSVTFVQPPTSATLSSSTSTAVVVVPTTPSSAPSASRTCPASWISCPSSLGGGCCQSGLTCATGATCLGGDSSSSIAPSAPVRPTSNSAVPSNQPISSFPGESICPVGFYVCSAYYPSGCCRIGRDCQTIGTCIMTSSATIINTNGVTIVAPNGASMATTAAPQGGSCPSAWYSCAANRGGNCCPNGYSCGEQCTTISGTSVELKVAPSAATIPSTASIWVCISLAIAIGIAMVSL</sequence>
<evidence type="ECO:0008006" key="4">
    <source>
        <dbReference type="Google" id="ProtNLM"/>
    </source>
</evidence>
<dbReference type="Proteomes" id="UP000800094">
    <property type="component" value="Unassembled WGS sequence"/>
</dbReference>
<dbReference type="AlphaFoldDB" id="A0A6A6J115"/>
<organism evidence="2 3">
    <name type="scientific">Trematosphaeria pertusa</name>
    <dbReference type="NCBI Taxonomy" id="390896"/>
    <lineage>
        <taxon>Eukaryota</taxon>
        <taxon>Fungi</taxon>
        <taxon>Dikarya</taxon>
        <taxon>Ascomycota</taxon>
        <taxon>Pezizomycotina</taxon>
        <taxon>Dothideomycetes</taxon>
        <taxon>Pleosporomycetidae</taxon>
        <taxon>Pleosporales</taxon>
        <taxon>Massarineae</taxon>
        <taxon>Trematosphaeriaceae</taxon>
        <taxon>Trematosphaeria</taxon>
    </lineage>
</organism>
<evidence type="ECO:0000313" key="2">
    <source>
        <dbReference type="EMBL" id="KAF2256454.1"/>
    </source>
</evidence>
<dbReference type="GeneID" id="54580919"/>
<evidence type="ECO:0000313" key="3">
    <source>
        <dbReference type="Proteomes" id="UP000800094"/>
    </source>
</evidence>
<keyword evidence="3" id="KW-1185">Reference proteome</keyword>
<dbReference type="OrthoDB" id="2426396at2759"/>
<dbReference type="PANTHER" id="PTHR39599:SF2">
    <property type="entry name" value="ANCHORED PROTEIN, PUTATIVE (AFU_ORTHOLOGUE AFUA_1G09650)-RELATED"/>
    <property type="match status" value="1"/>
</dbReference>
<name>A0A6A6J115_9PLEO</name>
<keyword evidence="1" id="KW-0732">Signal</keyword>
<dbReference type="EMBL" id="ML987189">
    <property type="protein sequence ID" value="KAF2256454.1"/>
    <property type="molecule type" value="Genomic_DNA"/>
</dbReference>
<feature type="chain" id="PRO_5025358910" description="GPI anchored protein" evidence="1">
    <location>
        <begin position="24"/>
        <end position="449"/>
    </location>
</feature>
<reference evidence="2" key="1">
    <citation type="journal article" date="2020" name="Stud. Mycol.">
        <title>101 Dothideomycetes genomes: a test case for predicting lifestyles and emergence of pathogens.</title>
        <authorList>
            <person name="Haridas S."/>
            <person name="Albert R."/>
            <person name="Binder M."/>
            <person name="Bloem J."/>
            <person name="Labutti K."/>
            <person name="Salamov A."/>
            <person name="Andreopoulos B."/>
            <person name="Baker S."/>
            <person name="Barry K."/>
            <person name="Bills G."/>
            <person name="Bluhm B."/>
            <person name="Cannon C."/>
            <person name="Castanera R."/>
            <person name="Culley D."/>
            <person name="Daum C."/>
            <person name="Ezra D."/>
            <person name="Gonzalez J."/>
            <person name="Henrissat B."/>
            <person name="Kuo A."/>
            <person name="Liang C."/>
            <person name="Lipzen A."/>
            <person name="Lutzoni F."/>
            <person name="Magnuson J."/>
            <person name="Mondo S."/>
            <person name="Nolan M."/>
            <person name="Ohm R."/>
            <person name="Pangilinan J."/>
            <person name="Park H.-J."/>
            <person name="Ramirez L."/>
            <person name="Alfaro M."/>
            <person name="Sun H."/>
            <person name="Tritt A."/>
            <person name="Yoshinaga Y."/>
            <person name="Zwiers L.-H."/>
            <person name="Turgeon B."/>
            <person name="Goodwin S."/>
            <person name="Spatafora J."/>
            <person name="Crous P."/>
            <person name="Grigoriev I."/>
        </authorList>
    </citation>
    <scope>NUCLEOTIDE SEQUENCE</scope>
    <source>
        <strain evidence="2">CBS 122368</strain>
    </source>
</reference>
<accession>A0A6A6J115</accession>
<evidence type="ECO:0000256" key="1">
    <source>
        <dbReference type="SAM" id="SignalP"/>
    </source>
</evidence>
<dbReference type="PANTHER" id="PTHR39599">
    <property type="entry name" value="GPI-ANCHORED PROTEIN (EUROFUNG)-RELATED-RELATED"/>
    <property type="match status" value="1"/>
</dbReference>
<feature type="signal peptide" evidence="1">
    <location>
        <begin position="1"/>
        <end position="23"/>
    </location>
</feature>
<dbReference type="RefSeq" id="XP_033691458.1">
    <property type="nucleotide sequence ID" value="XM_033827589.1"/>
</dbReference>
<protein>
    <recommendedName>
        <fullName evidence="4">GPI anchored protein</fullName>
    </recommendedName>
</protein>